<feature type="transmembrane region" description="Helical" evidence="6">
    <location>
        <begin position="448"/>
        <end position="470"/>
    </location>
</feature>
<protein>
    <recommendedName>
        <fullName evidence="9">Amino acid transporter</fullName>
    </recommendedName>
</protein>
<evidence type="ECO:0000256" key="4">
    <source>
        <dbReference type="ARBA" id="ARBA00023136"/>
    </source>
</evidence>
<feature type="transmembrane region" description="Helical" evidence="6">
    <location>
        <begin position="281"/>
        <end position="298"/>
    </location>
</feature>
<feature type="transmembrane region" description="Helical" evidence="6">
    <location>
        <begin position="226"/>
        <end position="249"/>
    </location>
</feature>
<keyword evidence="2 6" id="KW-0812">Transmembrane</keyword>
<comment type="subcellular location">
    <subcellularLocation>
        <location evidence="1">Membrane</location>
        <topology evidence="1">Multi-pass membrane protein</topology>
    </subcellularLocation>
</comment>
<reference evidence="7 8" key="1">
    <citation type="submission" date="2019-10" db="EMBL/GenBank/DDBJ databases">
        <authorList>
            <person name="Palmer J.M."/>
        </authorList>
    </citation>
    <scope>NUCLEOTIDE SEQUENCE [LARGE SCALE GENOMIC DNA]</scope>
    <source>
        <strain evidence="7 8">TWF730</strain>
    </source>
</reference>
<feature type="transmembrane region" description="Helical" evidence="6">
    <location>
        <begin position="375"/>
        <end position="396"/>
    </location>
</feature>
<gene>
    <name evidence="7" type="ORF">TWF730_002700</name>
</gene>
<dbReference type="InterPro" id="IPR002293">
    <property type="entry name" value="AA/rel_permease1"/>
</dbReference>
<feature type="transmembrane region" description="Helical" evidence="6">
    <location>
        <begin position="159"/>
        <end position="181"/>
    </location>
</feature>
<sequence>MTEDSISPASTSPLAGSGRKNDLSPGIENSDLVYKAYLDGATKRYRIPPEHKLGFFSVFSLIVNRMIGSGIFEQPSTVLAGCGSIGASLFVWAIGSLVAFSGLLVHIEYGLVIPRAAGHFPDTGNNSGPNSNAAPRWACFPRSGGEKNYFEFLFRKQNLLPVCVYGVIFVFLGNTAGNSITSADHLLRMAGVENPSEHERLTKGVAVAIITFACFMHTLSRRAGIYLINILAVIKLAILWAVIIASWVARGGIFEDQGSNSPPPWSNLEPSKAFYGEPGGIYGWAVSILSALFAFGGYENANYVLGEIKDPLEKFPPAAISAVSCVSVSYILTILAYYIVIPVGDMFPGADGKSPKPLLLFFAKIFDGNIGASRAASGLIALSSFGNLMTVTFIAARVKQEIAKEGIIYPYSIWRKEYNNLWQIIYNKFSSVAPPDDNQEKTPIPALVLHWVTSVILVVAPPLSIVYQLFSRMQAYMIQACFGSILGVGLLYLRYYRPWRDPDFEWISLASEAFQRWRKALPFKFLRVISWVFQPNLLYPLFYSMGTLFLVIAPWIQHGDSGESRVPQSGSLKWLDWEGVIADWVGPDDDRFIIDEDPRLPFLKTRAKRQGLGGAA</sequence>
<feature type="transmembrane region" description="Helical" evidence="6">
    <location>
        <begin position="53"/>
        <end position="72"/>
    </location>
</feature>
<accession>A0AAV9U953</accession>
<organism evidence="7 8">
    <name type="scientific">Orbilia blumenaviensis</name>
    <dbReference type="NCBI Taxonomy" id="1796055"/>
    <lineage>
        <taxon>Eukaryota</taxon>
        <taxon>Fungi</taxon>
        <taxon>Dikarya</taxon>
        <taxon>Ascomycota</taxon>
        <taxon>Pezizomycotina</taxon>
        <taxon>Orbiliomycetes</taxon>
        <taxon>Orbiliales</taxon>
        <taxon>Orbiliaceae</taxon>
        <taxon>Orbilia</taxon>
    </lineage>
</organism>
<feature type="transmembrane region" description="Helical" evidence="6">
    <location>
        <begin position="78"/>
        <end position="105"/>
    </location>
</feature>
<dbReference type="EMBL" id="JAVHNS010000013">
    <property type="protein sequence ID" value="KAK6337294.1"/>
    <property type="molecule type" value="Genomic_DNA"/>
</dbReference>
<feature type="transmembrane region" description="Helical" evidence="6">
    <location>
        <begin position="201"/>
        <end position="219"/>
    </location>
</feature>
<evidence type="ECO:0000256" key="3">
    <source>
        <dbReference type="ARBA" id="ARBA00022989"/>
    </source>
</evidence>
<dbReference type="Gene3D" id="1.20.1740.10">
    <property type="entry name" value="Amino acid/polyamine transporter I"/>
    <property type="match status" value="1"/>
</dbReference>
<evidence type="ECO:0000256" key="6">
    <source>
        <dbReference type="SAM" id="Phobius"/>
    </source>
</evidence>
<feature type="transmembrane region" description="Helical" evidence="6">
    <location>
        <begin position="476"/>
        <end position="493"/>
    </location>
</feature>
<keyword evidence="3 6" id="KW-1133">Transmembrane helix</keyword>
<dbReference type="GO" id="GO:0015179">
    <property type="term" value="F:L-amino acid transmembrane transporter activity"/>
    <property type="evidence" value="ECO:0007669"/>
    <property type="project" value="TreeGrafter"/>
</dbReference>
<evidence type="ECO:0000256" key="2">
    <source>
        <dbReference type="ARBA" id="ARBA00022692"/>
    </source>
</evidence>
<evidence type="ECO:0000256" key="1">
    <source>
        <dbReference type="ARBA" id="ARBA00004141"/>
    </source>
</evidence>
<dbReference type="PANTHER" id="PTHR11785">
    <property type="entry name" value="AMINO ACID TRANSPORTER"/>
    <property type="match status" value="1"/>
</dbReference>
<feature type="transmembrane region" description="Helical" evidence="6">
    <location>
        <begin position="537"/>
        <end position="556"/>
    </location>
</feature>
<dbReference type="InterPro" id="IPR050598">
    <property type="entry name" value="AminoAcid_Transporter"/>
</dbReference>
<dbReference type="AlphaFoldDB" id="A0AAV9U953"/>
<keyword evidence="8" id="KW-1185">Reference proteome</keyword>
<evidence type="ECO:0008006" key="9">
    <source>
        <dbReference type="Google" id="ProtNLM"/>
    </source>
</evidence>
<feature type="transmembrane region" description="Helical" evidence="6">
    <location>
        <begin position="319"/>
        <end position="340"/>
    </location>
</feature>
<proteinExistence type="predicted"/>
<comment type="caution">
    <text evidence="7">The sequence shown here is derived from an EMBL/GenBank/DDBJ whole genome shotgun (WGS) entry which is preliminary data.</text>
</comment>
<dbReference type="Proteomes" id="UP001373714">
    <property type="component" value="Unassembled WGS sequence"/>
</dbReference>
<evidence type="ECO:0000313" key="7">
    <source>
        <dbReference type="EMBL" id="KAK6337294.1"/>
    </source>
</evidence>
<feature type="compositionally biased region" description="Polar residues" evidence="5">
    <location>
        <begin position="1"/>
        <end position="14"/>
    </location>
</feature>
<dbReference type="PANTHER" id="PTHR11785:SF353">
    <property type="entry name" value="METHIONINE TRANSPORTER (EUROFUNG)"/>
    <property type="match status" value="1"/>
</dbReference>
<dbReference type="GO" id="GO:0016020">
    <property type="term" value="C:membrane"/>
    <property type="evidence" value="ECO:0007669"/>
    <property type="project" value="UniProtKB-SubCell"/>
</dbReference>
<dbReference type="Pfam" id="PF13520">
    <property type="entry name" value="AA_permease_2"/>
    <property type="match status" value="2"/>
</dbReference>
<keyword evidence="4 6" id="KW-0472">Membrane</keyword>
<evidence type="ECO:0000313" key="8">
    <source>
        <dbReference type="Proteomes" id="UP001373714"/>
    </source>
</evidence>
<name>A0AAV9U953_9PEZI</name>
<feature type="region of interest" description="Disordered" evidence="5">
    <location>
        <begin position="1"/>
        <end position="23"/>
    </location>
</feature>
<evidence type="ECO:0000256" key="5">
    <source>
        <dbReference type="SAM" id="MobiDB-lite"/>
    </source>
</evidence>